<dbReference type="Proteomes" id="UP000317778">
    <property type="component" value="Unassembled WGS sequence"/>
</dbReference>
<feature type="region of interest" description="Disordered" evidence="1">
    <location>
        <begin position="613"/>
        <end position="635"/>
    </location>
</feature>
<protein>
    <submittedName>
        <fullName evidence="3">Uncharacterized protein</fullName>
    </submittedName>
</protein>
<proteinExistence type="predicted"/>
<dbReference type="AlphaFoldDB" id="A0A532V9V4"/>
<name>A0A532V9V4_UNCT6</name>
<dbReference type="EMBL" id="NJBO01000002">
    <property type="protein sequence ID" value="TKJ43941.1"/>
    <property type="molecule type" value="Genomic_DNA"/>
</dbReference>
<evidence type="ECO:0000313" key="4">
    <source>
        <dbReference type="Proteomes" id="UP000317778"/>
    </source>
</evidence>
<comment type="caution">
    <text evidence="3">The sequence shown here is derived from an EMBL/GenBank/DDBJ whole genome shotgun (WGS) entry which is preliminary data.</text>
</comment>
<keyword evidence="2" id="KW-0732">Signal</keyword>
<gene>
    <name evidence="3" type="ORF">CEE36_02150</name>
</gene>
<evidence type="ECO:0000313" key="3">
    <source>
        <dbReference type="EMBL" id="TKJ43941.1"/>
    </source>
</evidence>
<organism evidence="3 4">
    <name type="scientific">candidate division TA06 bacterium B3_TA06</name>
    <dbReference type="NCBI Taxonomy" id="2012487"/>
    <lineage>
        <taxon>Bacteria</taxon>
        <taxon>Bacteria division TA06</taxon>
    </lineage>
</organism>
<sequence length="649" mass="70502">MKRVACLILTGVALMMAAQDPIDEVLAKGGLTREDVHFDRALMDFYGGGPYRLKIFDLLVNRPLDIPYYNHLFVHQLFEGGDRLAKGVFFASLRTDAPVRRGLIEHPYTSLKEELDEEEDKFFYAFDQLKEVAGNQDVLYDFELPPMSPEVEEALATILLASAQAIEMRDLAFRYLSEEEQERLWDKALGYVGDDTTITIEDVYFVEEAIGKVEFSLLYAGLEDLAMVLDTLMPFIDSVRDDLPRFEIETPYGTAKIAGESDDKYDGDYLLLIETGGDEYYERAGANPDFRHPVSIVIDLDGNDSYVNESYDPAIAAGVLGAGILIDWRGDDVYESNGPGQGGGLFGLGLLYDREGSDHYAGFVNCQGAGVFGAGILVDVAGNDTYRGFRGIQGYGFTKGCGLLLDLAGDDQYVARNDSVPFPSPQSAEHNAAMAQGFGFGKRADFTDGRSLAGGVGVLADASGNDTYEAGVFAQGAGYWYGVGMLTDKEGDDNYSGVWYVQGSGAHFAVGILNDVRGNDTYSAFKNMAQGAGHDFTVGYLIEDSGDDTYNAPNLSLGGGNASGIGIFWDREGDDVYNVTAATTLGLANIGKRGGMRDRLICAGIFLDTGGGKDTYPRDKPANNNKTWFQPGLNTKEPLDTEIGVGLDR</sequence>
<evidence type="ECO:0000256" key="2">
    <source>
        <dbReference type="SAM" id="SignalP"/>
    </source>
</evidence>
<feature type="chain" id="PRO_5022047198" evidence="2">
    <location>
        <begin position="18"/>
        <end position="649"/>
    </location>
</feature>
<accession>A0A532V9V4</accession>
<feature type="signal peptide" evidence="2">
    <location>
        <begin position="1"/>
        <end position="17"/>
    </location>
</feature>
<evidence type="ECO:0000256" key="1">
    <source>
        <dbReference type="SAM" id="MobiDB-lite"/>
    </source>
</evidence>
<reference evidence="3 4" key="1">
    <citation type="submission" date="2017-06" db="EMBL/GenBank/DDBJ databases">
        <title>Novel microbial phyla capable of carbon fixation and sulfur reduction in deep-sea sediments.</title>
        <authorList>
            <person name="Huang J."/>
            <person name="Baker B."/>
            <person name="Wang Y."/>
        </authorList>
    </citation>
    <scope>NUCLEOTIDE SEQUENCE [LARGE SCALE GENOMIC DNA]</scope>
    <source>
        <strain evidence="3">B3_TA06</strain>
    </source>
</reference>